<dbReference type="InterPro" id="IPR051685">
    <property type="entry name" value="Ycf3/AcsC/BcsC/TPR_MFPF"/>
</dbReference>
<dbReference type="Pfam" id="PF03572">
    <property type="entry name" value="Peptidase_S41"/>
    <property type="match status" value="1"/>
</dbReference>
<feature type="repeat" description="TPR" evidence="3">
    <location>
        <begin position="141"/>
        <end position="174"/>
    </location>
</feature>
<evidence type="ECO:0000313" key="6">
    <source>
        <dbReference type="Proteomes" id="UP000092024"/>
    </source>
</evidence>
<dbReference type="Pfam" id="PF13432">
    <property type="entry name" value="TPR_16"/>
    <property type="match status" value="2"/>
</dbReference>
<keyword evidence="2 3" id="KW-0802">TPR repeat</keyword>
<dbReference type="CDD" id="cd06567">
    <property type="entry name" value="Peptidase_S41"/>
    <property type="match status" value="1"/>
</dbReference>
<dbReference type="InterPro" id="IPR011990">
    <property type="entry name" value="TPR-like_helical_dom_sf"/>
</dbReference>
<dbReference type="PANTHER" id="PTHR44943:SF8">
    <property type="entry name" value="TPR REPEAT-CONTAINING PROTEIN MJ0263"/>
    <property type="match status" value="1"/>
</dbReference>
<feature type="repeat" description="TPR" evidence="3">
    <location>
        <begin position="107"/>
        <end position="140"/>
    </location>
</feature>
<name>A0A1A5YRC6_9BACL</name>
<dbReference type="STRING" id="1844972.A7K91_07880"/>
<dbReference type="Gene3D" id="1.25.40.10">
    <property type="entry name" value="Tetratricopeptide repeat domain"/>
    <property type="match status" value="3"/>
</dbReference>
<evidence type="ECO:0000256" key="3">
    <source>
        <dbReference type="PROSITE-ProRule" id="PRU00339"/>
    </source>
</evidence>
<dbReference type="AlphaFoldDB" id="A0A1A5YRC6"/>
<feature type="repeat" description="TPR" evidence="3">
    <location>
        <begin position="73"/>
        <end position="106"/>
    </location>
</feature>
<evidence type="ECO:0000259" key="4">
    <source>
        <dbReference type="SMART" id="SM00245"/>
    </source>
</evidence>
<organism evidence="5 6">
    <name type="scientific">Paenibacillus oryzae</name>
    <dbReference type="NCBI Taxonomy" id="1844972"/>
    <lineage>
        <taxon>Bacteria</taxon>
        <taxon>Bacillati</taxon>
        <taxon>Bacillota</taxon>
        <taxon>Bacilli</taxon>
        <taxon>Bacillales</taxon>
        <taxon>Paenibacillaceae</taxon>
        <taxon>Paenibacillus</taxon>
    </lineage>
</organism>
<dbReference type="Gene3D" id="3.90.226.10">
    <property type="entry name" value="2-enoyl-CoA Hydratase, Chain A, domain 1"/>
    <property type="match status" value="1"/>
</dbReference>
<dbReference type="Pfam" id="PF14559">
    <property type="entry name" value="TPR_19"/>
    <property type="match status" value="1"/>
</dbReference>
<dbReference type="InterPro" id="IPR019734">
    <property type="entry name" value="TPR_rpt"/>
</dbReference>
<dbReference type="SUPFAM" id="SSF52096">
    <property type="entry name" value="ClpP/crotonase"/>
    <property type="match status" value="1"/>
</dbReference>
<feature type="domain" description="Tail specific protease" evidence="4">
    <location>
        <begin position="514"/>
        <end position="705"/>
    </location>
</feature>
<dbReference type="SMART" id="SM00028">
    <property type="entry name" value="TPR"/>
    <property type="match status" value="9"/>
</dbReference>
<dbReference type="SMART" id="SM00245">
    <property type="entry name" value="TSPc"/>
    <property type="match status" value="1"/>
</dbReference>
<evidence type="ECO:0000256" key="1">
    <source>
        <dbReference type="ARBA" id="ARBA00022737"/>
    </source>
</evidence>
<sequence length="722" mass="82424">MLFSACANRLLDGEESSSRRAIESYNQKGFDLMEEGHIEEAIAQFEKAIDAIYKAKPEFKELSSPIKSSEAYDSPFNNISWAYHDLGDYDKSLEYIEIALLLLPNTDAEYINKGNSLYGLSRYDEAMEQYENALKYNKDSIYAHYGKGMLHYDRSEYREALQSFNAFLKQDESDYDAMEMKVYSHIALGESSKALDYAEHIISKYSDDYHVYLLKAIVLGEQGDFEASSQFLQETKAKFPDNPDVLDMLGEFYADYGQTDEAVSIFRDKLKDNPGDADAYWWLMSVYEGSGEYDKAKAIYEEAINAVDNKAMIHERMGDTAYNFSYYLEAADYYGLAVKELPEKPLHYMQQLSSLYSASRNARCAELGQKARSLFPDHSDIAWYSGLCKVELGEYEDAIQDLLAAAENDPESSEAWAQLAYANLLFGDEDKANEYSERSLELYSGNYTAEMVKESLKEKDKPIGAQIKAFFEDNYLYLDAVEASRGLLSELDQPDISLKEIAERFEKAKKKGDQFSFFIYGDDYDQLGYYEENDLELREEGSMVYIRIPTFHMRTDDAFIDIIDRIEEPESKSLVLDLRGNGGGIAQSANIMLDALLPDYVTSMMIYRNGQTENFYSDPSYTAFQHIYILVDENSASASELLTLGLKSYLSNVTIVGRDTYGKGVGQYVFDDPVHKVLLYVVNFYWNVKQENINDTGIKPDIYVKGNSLEAFMKPVRDRIKP</sequence>
<dbReference type="EMBL" id="LYPA01000029">
    <property type="protein sequence ID" value="OBR68118.1"/>
    <property type="molecule type" value="Genomic_DNA"/>
</dbReference>
<dbReference type="PANTHER" id="PTHR44943">
    <property type="entry name" value="CELLULOSE SYNTHASE OPERON PROTEIN C"/>
    <property type="match status" value="1"/>
</dbReference>
<dbReference type="InterPro" id="IPR005151">
    <property type="entry name" value="Tail-specific_protease"/>
</dbReference>
<feature type="repeat" description="TPR" evidence="3">
    <location>
        <begin position="243"/>
        <end position="276"/>
    </location>
</feature>
<dbReference type="GO" id="GO:0006508">
    <property type="term" value="P:proteolysis"/>
    <property type="evidence" value="ECO:0007669"/>
    <property type="project" value="InterPro"/>
</dbReference>
<dbReference type="SUPFAM" id="SSF48452">
    <property type="entry name" value="TPR-like"/>
    <property type="match status" value="2"/>
</dbReference>
<keyword evidence="1" id="KW-0677">Repeat</keyword>
<dbReference type="Pfam" id="PF13181">
    <property type="entry name" value="TPR_8"/>
    <property type="match status" value="2"/>
</dbReference>
<evidence type="ECO:0000256" key="2">
    <source>
        <dbReference type="ARBA" id="ARBA00022803"/>
    </source>
</evidence>
<accession>A0A1A5YRC6</accession>
<keyword evidence="6" id="KW-1185">Reference proteome</keyword>
<protein>
    <recommendedName>
        <fullName evidence="4">Tail specific protease domain-containing protein</fullName>
    </recommendedName>
</protein>
<dbReference type="GO" id="GO:0008236">
    <property type="term" value="F:serine-type peptidase activity"/>
    <property type="evidence" value="ECO:0007669"/>
    <property type="project" value="InterPro"/>
</dbReference>
<dbReference type="PROSITE" id="PS50005">
    <property type="entry name" value="TPR"/>
    <property type="match status" value="4"/>
</dbReference>
<evidence type="ECO:0000313" key="5">
    <source>
        <dbReference type="EMBL" id="OBR68118.1"/>
    </source>
</evidence>
<dbReference type="InterPro" id="IPR029045">
    <property type="entry name" value="ClpP/crotonase-like_dom_sf"/>
</dbReference>
<proteinExistence type="predicted"/>
<reference evidence="5 6" key="1">
    <citation type="submission" date="2016-05" db="EMBL/GenBank/DDBJ databases">
        <title>Paenibacillus oryzae. sp. nov., isolated from the rice root.</title>
        <authorList>
            <person name="Zhang J."/>
            <person name="Zhang X."/>
        </authorList>
    </citation>
    <scope>NUCLEOTIDE SEQUENCE [LARGE SCALE GENOMIC DNA]</scope>
    <source>
        <strain evidence="5 6">1DrF-4</strain>
    </source>
</reference>
<gene>
    <name evidence="5" type="ORF">A7K91_07880</name>
</gene>
<comment type="caution">
    <text evidence="5">The sequence shown here is derived from an EMBL/GenBank/DDBJ whole genome shotgun (WGS) entry which is preliminary data.</text>
</comment>
<dbReference type="Proteomes" id="UP000092024">
    <property type="component" value="Unassembled WGS sequence"/>
</dbReference>